<dbReference type="KEGG" id="lri:NCTC12151_02528"/>
<gene>
    <name evidence="2" type="ORF">NCTC12151_02528</name>
</gene>
<evidence type="ECO:0000259" key="1">
    <source>
        <dbReference type="Pfam" id="PF21882"/>
    </source>
</evidence>
<name>A0A2X4UU38_9GAMM</name>
<dbReference type="InterPro" id="IPR054075">
    <property type="entry name" value="Gp53-like_C"/>
</dbReference>
<dbReference type="InterPro" id="IPR005068">
    <property type="entry name" value="Phage_lambda_Stf-r2"/>
</dbReference>
<accession>A0A2X4UU38</accession>
<dbReference type="Pfam" id="PF03406">
    <property type="entry name" value="Phage_fiber_2"/>
    <property type="match status" value="1"/>
</dbReference>
<feature type="domain" description="Putative tail fiber protein gp53-like C-terminal" evidence="1">
    <location>
        <begin position="118"/>
        <end position="209"/>
    </location>
</feature>
<reference evidence="2 3" key="1">
    <citation type="submission" date="2018-06" db="EMBL/GenBank/DDBJ databases">
        <authorList>
            <consortium name="Pathogen Informatics"/>
            <person name="Doyle S."/>
        </authorList>
    </citation>
    <scope>NUCLEOTIDE SEQUENCE [LARGE SCALE GENOMIC DNA]</scope>
    <source>
        <strain evidence="2 3">NCTC12151</strain>
    </source>
</reference>
<organism evidence="2 3">
    <name type="scientific">Leminorella richardii</name>
    <dbReference type="NCBI Taxonomy" id="158841"/>
    <lineage>
        <taxon>Bacteria</taxon>
        <taxon>Pseudomonadati</taxon>
        <taxon>Pseudomonadota</taxon>
        <taxon>Gammaproteobacteria</taxon>
        <taxon>Enterobacterales</taxon>
        <taxon>Budviciaceae</taxon>
        <taxon>Leminorella</taxon>
    </lineage>
</organism>
<evidence type="ECO:0000313" key="3">
    <source>
        <dbReference type="Proteomes" id="UP000249005"/>
    </source>
</evidence>
<dbReference type="Proteomes" id="UP000249005">
    <property type="component" value="Chromosome 1"/>
</dbReference>
<dbReference type="Gene3D" id="2.60.40.3940">
    <property type="match status" value="1"/>
</dbReference>
<dbReference type="GO" id="GO:0019062">
    <property type="term" value="P:virion attachment to host cell"/>
    <property type="evidence" value="ECO:0007669"/>
    <property type="project" value="InterPro"/>
</dbReference>
<dbReference type="Pfam" id="PF21882">
    <property type="entry name" value="Gp53-like_C"/>
    <property type="match status" value="1"/>
</dbReference>
<dbReference type="GO" id="GO:0046718">
    <property type="term" value="P:symbiont entry into host cell"/>
    <property type="evidence" value="ECO:0007669"/>
    <property type="project" value="InterPro"/>
</dbReference>
<evidence type="ECO:0000313" key="2">
    <source>
        <dbReference type="EMBL" id="SQI42311.1"/>
    </source>
</evidence>
<sequence>MLVRQGILDKSLKGETLKRYVTPPSASLTVSGLTKLNNAVNSSDEDVAATSKAVKSAYDLAGKALMKDSNLADLTNVADALTNLGLGDAASRSGITALNSQNGWLSIPVAIGSFRQTIIIQWGSVSISSRGTTPGVDGWIQSSVSMGFPIAFPSICCSATCSLQHGGTSTQWVAIPNLSISSRLGGICRLQTQYQMELIPSVSWIAIGY</sequence>
<dbReference type="AlphaFoldDB" id="A0A2X4UU38"/>
<keyword evidence="3" id="KW-1185">Reference proteome</keyword>
<proteinExistence type="predicted"/>
<dbReference type="EMBL" id="LS483470">
    <property type="protein sequence ID" value="SQI42311.1"/>
    <property type="molecule type" value="Genomic_DNA"/>
</dbReference>
<protein>
    <submittedName>
        <fullName evidence="2">Phage tail fibre repeat</fullName>
    </submittedName>
</protein>